<evidence type="ECO:0000256" key="1">
    <source>
        <dbReference type="SAM" id="MobiDB-lite"/>
    </source>
</evidence>
<reference evidence="4" key="3">
    <citation type="submission" date="2025-04" db="UniProtKB">
        <authorList>
            <consortium name="RefSeq"/>
        </authorList>
    </citation>
    <scope>IDENTIFICATION</scope>
    <source>
        <strain evidence="4">CBS 304.34</strain>
    </source>
</reference>
<accession>A0A6A6YP70</accession>
<organism evidence="2">
    <name type="scientific">Mytilinidion resinicola</name>
    <dbReference type="NCBI Taxonomy" id="574789"/>
    <lineage>
        <taxon>Eukaryota</taxon>
        <taxon>Fungi</taxon>
        <taxon>Dikarya</taxon>
        <taxon>Ascomycota</taxon>
        <taxon>Pezizomycotina</taxon>
        <taxon>Dothideomycetes</taxon>
        <taxon>Pleosporomycetidae</taxon>
        <taxon>Mytilinidiales</taxon>
        <taxon>Mytilinidiaceae</taxon>
        <taxon>Mytilinidion</taxon>
    </lineage>
</organism>
<proteinExistence type="predicted"/>
<name>A0A6A6YP70_9PEZI</name>
<keyword evidence="3" id="KW-1185">Reference proteome</keyword>
<feature type="region of interest" description="Disordered" evidence="1">
    <location>
        <begin position="351"/>
        <end position="390"/>
    </location>
</feature>
<reference evidence="4" key="2">
    <citation type="submission" date="2020-04" db="EMBL/GenBank/DDBJ databases">
        <authorList>
            <consortium name="NCBI Genome Project"/>
        </authorList>
    </citation>
    <scope>NUCLEOTIDE SEQUENCE</scope>
    <source>
        <strain evidence="4">CBS 304.34</strain>
    </source>
</reference>
<evidence type="ECO:0000313" key="3">
    <source>
        <dbReference type="Proteomes" id="UP000504636"/>
    </source>
</evidence>
<dbReference type="GeneID" id="54464474"/>
<dbReference type="AlphaFoldDB" id="A0A6A6YP70"/>
<sequence>MPRDIASVLTIIRLTFLENVPRDGPPGPAQPAWNHSMSLIARERFWQSISWGRQSDDLTCVYILISWRDGLLPWHTITPTALSKITSTDFSYTFLPLLPYLATPPRIHHLRAPNHAFYSWGVVSLDIIYVQASAGSDMEAFVNNLQLGTWTQPPRTSRRTSAGDVESILRDWSEGPHGASTRTYVIMIKWSNREIANRFKDLTKPSYVFGSCIPDDTWGKEFLALFRELHERDASTEHATSFVKNVTASLIEPPISSGTIFYAIVHINFNLSPRAGFVRSGRIINAFPRTAFITIVHFVNALTGTAYKKIIGPGGVVIYHVPGFPIGPLSLPKVPSCPLMLKIFGLCPKSPSDPGNPGDPGDPGDPEDPNKTPTGKPDKSAKQTSEPETTATACKTIIGCTGTATTITTVSSEHAPACSLPIQVQPYDSNPAGDAEGDMSAVWYYLETLFQIIVPFCEPYSATSNTTATTFSTITTSSSIVTTSSTAASPVSSTGPQFNITFH</sequence>
<dbReference type="EMBL" id="MU003700">
    <property type="protein sequence ID" value="KAF2810318.1"/>
    <property type="molecule type" value="Genomic_DNA"/>
</dbReference>
<dbReference type="RefSeq" id="XP_033577282.1">
    <property type="nucleotide sequence ID" value="XM_033723581.1"/>
</dbReference>
<dbReference type="Proteomes" id="UP000504636">
    <property type="component" value="Unplaced"/>
</dbReference>
<dbReference type="OrthoDB" id="10576215at2759"/>
<reference evidence="2 4" key="1">
    <citation type="journal article" date="2020" name="Stud. Mycol.">
        <title>101 Dothideomycetes genomes: a test case for predicting lifestyles and emergence of pathogens.</title>
        <authorList>
            <person name="Haridas S."/>
            <person name="Albert R."/>
            <person name="Binder M."/>
            <person name="Bloem J."/>
            <person name="Labutti K."/>
            <person name="Salamov A."/>
            <person name="Andreopoulos B."/>
            <person name="Baker S."/>
            <person name="Barry K."/>
            <person name="Bills G."/>
            <person name="Bluhm B."/>
            <person name="Cannon C."/>
            <person name="Castanera R."/>
            <person name="Culley D."/>
            <person name="Daum C."/>
            <person name="Ezra D."/>
            <person name="Gonzalez J."/>
            <person name="Henrissat B."/>
            <person name="Kuo A."/>
            <person name="Liang C."/>
            <person name="Lipzen A."/>
            <person name="Lutzoni F."/>
            <person name="Magnuson J."/>
            <person name="Mondo S."/>
            <person name="Nolan M."/>
            <person name="Ohm R."/>
            <person name="Pangilinan J."/>
            <person name="Park H.-J."/>
            <person name="Ramirez L."/>
            <person name="Alfaro M."/>
            <person name="Sun H."/>
            <person name="Tritt A."/>
            <person name="Yoshinaga Y."/>
            <person name="Zwiers L.-H."/>
            <person name="Turgeon B."/>
            <person name="Goodwin S."/>
            <person name="Spatafora J."/>
            <person name="Crous P."/>
            <person name="Grigoriev I."/>
        </authorList>
    </citation>
    <scope>NUCLEOTIDE SEQUENCE</scope>
    <source>
        <strain evidence="2 4">CBS 304.34</strain>
    </source>
</reference>
<evidence type="ECO:0000313" key="4">
    <source>
        <dbReference type="RefSeq" id="XP_033577282.1"/>
    </source>
</evidence>
<protein>
    <submittedName>
        <fullName evidence="2 4">Uncharacterized protein</fullName>
    </submittedName>
</protein>
<gene>
    <name evidence="2 4" type="ORF">BDZ99DRAFT_498469</name>
</gene>
<evidence type="ECO:0000313" key="2">
    <source>
        <dbReference type="EMBL" id="KAF2810318.1"/>
    </source>
</evidence>